<dbReference type="Pfam" id="PF01925">
    <property type="entry name" value="TauE"/>
    <property type="match status" value="1"/>
</dbReference>
<dbReference type="EMBL" id="CP017754">
    <property type="protein sequence ID" value="AOZ07387.1"/>
    <property type="molecule type" value="Genomic_DNA"/>
</dbReference>
<reference evidence="6 7" key="1">
    <citation type="submission" date="2016-10" db="EMBL/GenBank/DDBJ databases">
        <title>Complete genome sequences of three Cupriavidus strains isolated from various Malaysian environments.</title>
        <authorList>
            <person name="Abdullah A.A.-A."/>
            <person name="Shafie N.A.H."/>
            <person name="Lau N.S."/>
        </authorList>
    </citation>
    <scope>NUCLEOTIDE SEQUENCE [LARGE SCALE GENOMIC DNA]</scope>
    <source>
        <strain evidence="6 7">USMAA1020</strain>
    </source>
</reference>
<organism evidence="6 7">
    <name type="scientific">Cupriavidus malaysiensis</name>
    <dbReference type="NCBI Taxonomy" id="367825"/>
    <lineage>
        <taxon>Bacteria</taxon>
        <taxon>Pseudomonadati</taxon>
        <taxon>Pseudomonadota</taxon>
        <taxon>Betaproteobacteria</taxon>
        <taxon>Burkholderiales</taxon>
        <taxon>Burkholderiaceae</taxon>
        <taxon>Cupriavidus</taxon>
    </lineage>
</organism>
<name>A0ABN4TJA6_9BURK</name>
<feature type="transmembrane region" description="Helical" evidence="5">
    <location>
        <begin position="82"/>
        <end position="101"/>
    </location>
</feature>
<feature type="transmembrane region" description="Helical" evidence="5">
    <location>
        <begin position="184"/>
        <end position="204"/>
    </location>
</feature>
<feature type="transmembrane region" description="Helical" evidence="5">
    <location>
        <begin position="52"/>
        <end position="70"/>
    </location>
</feature>
<dbReference type="InterPro" id="IPR002781">
    <property type="entry name" value="TM_pro_TauE-like"/>
</dbReference>
<dbReference type="RefSeq" id="WP_071015036.1">
    <property type="nucleotide sequence ID" value="NZ_CP017754.1"/>
</dbReference>
<dbReference type="PANTHER" id="PTHR43483:SF3">
    <property type="entry name" value="MEMBRANE TRANSPORTER PROTEIN HI_0806-RELATED"/>
    <property type="match status" value="1"/>
</dbReference>
<keyword evidence="3 5" id="KW-1133">Transmembrane helix</keyword>
<dbReference type="Proteomes" id="UP000177515">
    <property type="component" value="Chromosome 1"/>
</dbReference>
<feature type="transmembrane region" description="Helical" evidence="5">
    <location>
        <begin position="251"/>
        <end position="268"/>
    </location>
</feature>
<evidence type="ECO:0000256" key="5">
    <source>
        <dbReference type="RuleBase" id="RU363041"/>
    </source>
</evidence>
<sequence length="276" mass="28220">MSLADLPVLIPALLLLGAFTGFCAGLLGVGGGMMMVPFLTLLFTVLRFPAEVIVHMAIATAMSTILFTSLSSVRAHHRRGAVRWPLACALAPGILVGGLIGSGKVFAALKTGWLSLLFAGFVGFSALQMLRARKPAPSRQLPGPGGMVGAGTVIGFVSSLVGAGGGFVSVPFMTWCNVPIHNAVATSAALGFPIAVASVIGYVWSGLGLAGMPAGSFGYVYLPALAVVATASVLTAPLGARAAHRMDVAQLRRAFAVLLACLAGYMLWKGLQALQA</sequence>
<gene>
    <name evidence="6" type="ORF">BKK80_17315</name>
</gene>
<comment type="similarity">
    <text evidence="5">Belongs to the 4-toluene sulfonate uptake permease (TSUP) (TC 2.A.102) family.</text>
</comment>
<evidence type="ECO:0000313" key="6">
    <source>
        <dbReference type="EMBL" id="AOZ07387.1"/>
    </source>
</evidence>
<evidence type="ECO:0000256" key="4">
    <source>
        <dbReference type="ARBA" id="ARBA00023136"/>
    </source>
</evidence>
<accession>A0ABN4TJA6</accession>
<keyword evidence="7" id="KW-1185">Reference proteome</keyword>
<evidence type="ECO:0000256" key="2">
    <source>
        <dbReference type="ARBA" id="ARBA00022692"/>
    </source>
</evidence>
<feature type="transmembrane region" description="Helical" evidence="5">
    <location>
        <begin position="216"/>
        <end position="239"/>
    </location>
</feature>
<proteinExistence type="inferred from homology"/>
<feature type="transmembrane region" description="Helical" evidence="5">
    <location>
        <begin position="12"/>
        <end position="45"/>
    </location>
</feature>
<feature type="transmembrane region" description="Helical" evidence="5">
    <location>
        <begin position="113"/>
        <end position="130"/>
    </location>
</feature>
<keyword evidence="4 5" id="KW-0472">Membrane</keyword>
<comment type="subcellular location">
    <subcellularLocation>
        <location evidence="5">Cell membrane</location>
        <topology evidence="5">Multi-pass membrane protein</topology>
    </subcellularLocation>
    <subcellularLocation>
        <location evidence="1">Membrane</location>
        <topology evidence="1">Multi-pass membrane protein</topology>
    </subcellularLocation>
</comment>
<keyword evidence="2 5" id="KW-0812">Transmembrane</keyword>
<evidence type="ECO:0000256" key="3">
    <source>
        <dbReference type="ARBA" id="ARBA00022989"/>
    </source>
</evidence>
<keyword evidence="5" id="KW-1003">Cell membrane</keyword>
<protein>
    <recommendedName>
        <fullName evidence="5">Probable membrane transporter protein</fullName>
    </recommendedName>
</protein>
<feature type="transmembrane region" description="Helical" evidence="5">
    <location>
        <begin position="150"/>
        <end position="172"/>
    </location>
</feature>
<evidence type="ECO:0000256" key="1">
    <source>
        <dbReference type="ARBA" id="ARBA00004141"/>
    </source>
</evidence>
<evidence type="ECO:0000313" key="7">
    <source>
        <dbReference type="Proteomes" id="UP000177515"/>
    </source>
</evidence>
<dbReference type="PANTHER" id="PTHR43483">
    <property type="entry name" value="MEMBRANE TRANSPORTER PROTEIN HI_0806-RELATED"/>
    <property type="match status" value="1"/>
</dbReference>